<evidence type="ECO:0000313" key="2">
    <source>
        <dbReference type="EMBL" id="OAS26315.1"/>
    </source>
</evidence>
<dbReference type="EMBL" id="LWHQ01000011">
    <property type="protein sequence ID" value="OAS26315.1"/>
    <property type="molecule type" value="Genomic_DNA"/>
</dbReference>
<dbReference type="Pfam" id="PF23859">
    <property type="entry name" value="DpdA"/>
    <property type="match status" value="1"/>
</dbReference>
<proteinExistence type="predicted"/>
<reference evidence="2 3" key="1">
    <citation type="submission" date="2016-04" db="EMBL/GenBank/DDBJ databases">
        <authorList>
            <person name="Evans L.H."/>
            <person name="Alamgir A."/>
            <person name="Owens N."/>
            <person name="Weber N.D."/>
            <person name="Virtaneva K."/>
            <person name="Barbian K."/>
            <person name="Babar A."/>
            <person name="Rosenke K."/>
        </authorList>
    </citation>
    <scope>NUCLEOTIDE SEQUENCE [LARGE SCALE GENOMIC DNA]</scope>
    <source>
        <strain evidence="2 3">PMB02</strain>
    </source>
</reference>
<evidence type="ECO:0000259" key="1">
    <source>
        <dbReference type="Pfam" id="PF23859"/>
    </source>
</evidence>
<comment type="caution">
    <text evidence="2">The sequence shown here is derived from an EMBL/GenBank/DDBJ whole genome shotgun (WGS) entry which is preliminary data.</text>
</comment>
<dbReference type="OrthoDB" id="8116828at2"/>
<dbReference type="Proteomes" id="UP000078316">
    <property type="component" value="Unassembled WGS sequence"/>
</dbReference>
<dbReference type="InterPro" id="IPR055645">
    <property type="entry name" value="DpdA"/>
</dbReference>
<organism evidence="2 3">
    <name type="scientific">Methylobacterium platani</name>
    <dbReference type="NCBI Taxonomy" id="427683"/>
    <lineage>
        <taxon>Bacteria</taxon>
        <taxon>Pseudomonadati</taxon>
        <taxon>Pseudomonadota</taxon>
        <taxon>Alphaproteobacteria</taxon>
        <taxon>Hyphomicrobiales</taxon>
        <taxon>Methylobacteriaceae</taxon>
        <taxon>Methylobacterium</taxon>
    </lineage>
</organism>
<gene>
    <name evidence="2" type="ORF">A5481_06265</name>
</gene>
<evidence type="ECO:0000313" key="3">
    <source>
        <dbReference type="Proteomes" id="UP000078316"/>
    </source>
</evidence>
<sequence>MSADLAFYPGIHQPGNACTFQRAFISINRLRGRLKPITCPDVVIDSGAFTELERFGRYRHGVEEYARELRRLHAAGVVRITAAVAQDFMCESFMLARTGLTVAEHQSLTIERYDALMVERLPFPILPVLQGFAPQDYVAHLEAYGDRLEPGHWVGVGSVCKRNGRPEQVVAVLSAIKRRRPDLRLHGFGVKLTSLMHPGVREMLHSADSMAWSYSARKQGRNGNDPLEAKRFVERVMAAAGRAFEPWQIPLLSIGAAA</sequence>
<feature type="domain" description="DeoxyPurine in DNA protein A" evidence="1">
    <location>
        <begin position="7"/>
        <end position="219"/>
    </location>
</feature>
<dbReference type="AlphaFoldDB" id="A0A179SFF0"/>
<dbReference type="RefSeq" id="WP_053082237.1">
    <property type="nucleotide sequence ID" value="NZ_LWHQ01000011.1"/>
</dbReference>
<protein>
    <recommendedName>
        <fullName evidence="1">DeoxyPurine in DNA protein A domain-containing protein</fullName>
    </recommendedName>
</protein>
<dbReference type="STRING" id="427683.A5481_06265"/>
<accession>A0A179SFF0</accession>
<name>A0A179SFF0_9HYPH</name>